<evidence type="ECO:0000313" key="1">
    <source>
        <dbReference type="EMBL" id="OHT25523.1"/>
    </source>
</evidence>
<dbReference type="OrthoDB" id="7018672at2"/>
<dbReference type="InterPro" id="IPR008966">
    <property type="entry name" value="Adhesion_dom_sf"/>
</dbReference>
<dbReference type="AlphaFoldDB" id="A0A1S1HW33"/>
<sequence>MFQLNKQYSLIVGLLLSLVATGTFASNMKLYGILLEPPACTIQDDNVIDVFFGKNVGIHRLDGINYTQDVDYKLVCAQNSKGWVLKLSVSGPQSNFDSAALQTNEKNLAIRITQNGQPFEINKPITITPTTPPAIKAVPIKRPGSTLTEGPFSVTATLLAEYQ</sequence>
<dbReference type="RefSeq" id="WP_070925381.1">
    <property type="nucleotide sequence ID" value="NZ_CANMXG010000005.1"/>
</dbReference>
<dbReference type="GO" id="GO:0009289">
    <property type="term" value="C:pilus"/>
    <property type="evidence" value="ECO:0007669"/>
    <property type="project" value="InterPro"/>
</dbReference>
<name>A0A1S1HW33_PROST</name>
<dbReference type="SUPFAM" id="SSF49401">
    <property type="entry name" value="Bacterial adhesins"/>
    <property type="match status" value="1"/>
</dbReference>
<dbReference type="InterPro" id="IPR036937">
    <property type="entry name" value="Adhesion_dom_fimbrial_sf"/>
</dbReference>
<gene>
    <name evidence="1" type="ORF">A3Q29_13390</name>
</gene>
<protein>
    <submittedName>
        <fullName evidence="1">Pilus assembly protein</fullName>
    </submittedName>
</protein>
<dbReference type="GeneID" id="92280538"/>
<proteinExistence type="predicted"/>
<organism evidence="1 2">
    <name type="scientific">Providencia stuartii</name>
    <dbReference type="NCBI Taxonomy" id="588"/>
    <lineage>
        <taxon>Bacteria</taxon>
        <taxon>Pseudomonadati</taxon>
        <taxon>Pseudomonadota</taxon>
        <taxon>Gammaproteobacteria</taxon>
        <taxon>Enterobacterales</taxon>
        <taxon>Morganellaceae</taxon>
        <taxon>Providencia</taxon>
    </lineage>
</organism>
<keyword evidence="2" id="KW-1185">Reference proteome</keyword>
<evidence type="ECO:0000313" key="2">
    <source>
        <dbReference type="Proteomes" id="UP000179588"/>
    </source>
</evidence>
<dbReference type="EMBL" id="LVIE01000024">
    <property type="protein sequence ID" value="OHT25523.1"/>
    <property type="molecule type" value="Genomic_DNA"/>
</dbReference>
<dbReference type="GO" id="GO:0007155">
    <property type="term" value="P:cell adhesion"/>
    <property type="evidence" value="ECO:0007669"/>
    <property type="project" value="InterPro"/>
</dbReference>
<dbReference type="InterPro" id="IPR000259">
    <property type="entry name" value="Adhesion_dom_fimbrial"/>
</dbReference>
<reference evidence="1 2" key="1">
    <citation type="submission" date="2016-03" db="EMBL/GenBank/DDBJ databases">
        <title>Genome sequence of Providencia stuartii strain, isolated from the salivary glands of larval Lucilia sericata.</title>
        <authorList>
            <person name="Yuan Y."/>
            <person name="Zhang Y."/>
            <person name="Fu S."/>
            <person name="Crippen T.L."/>
            <person name="Visi D."/>
            <person name="Benbow M.E."/>
            <person name="Allen M."/>
            <person name="Tomberlin J.K."/>
            <person name="Sze S.-H."/>
            <person name="Tarone A.M."/>
        </authorList>
    </citation>
    <scope>NUCLEOTIDE SEQUENCE [LARGE SCALE GENOMIC DNA]</scope>
    <source>
        <strain evidence="1 2">Crippen</strain>
    </source>
</reference>
<dbReference type="Gene3D" id="2.60.40.1090">
    <property type="entry name" value="Fimbrial-type adhesion domain"/>
    <property type="match status" value="1"/>
</dbReference>
<accession>A0A1S1HW33</accession>
<dbReference type="Pfam" id="PF00419">
    <property type="entry name" value="Fimbrial"/>
    <property type="match status" value="1"/>
</dbReference>
<comment type="caution">
    <text evidence="1">The sequence shown here is derived from an EMBL/GenBank/DDBJ whole genome shotgun (WGS) entry which is preliminary data.</text>
</comment>
<dbReference type="Proteomes" id="UP000179588">
    <property type="component" value="Unassembled WGS sequence"/>
</dbReference>